<dbReference type="GeneID" id="38127363"/>
<dbReference type="Proteomes" id="UP000215305">
    <property type="component" value="Unassembled WGS sequence"/>
</dbReference>
<name>A0A397GGW7_ASPTH</name>
<dbReference type="STRING" id="41047.A0A397GGW7"/>
<dbReference type="VEuPathDB" id="FungiDB:CDV56_105389"/>
<dbReference type="RefSeq" id="XP_026612667.1">
    <property type="nucleotide sequence ID" value="XM_026759008.1"/>
</dbReference>
<evidence type="ECO:0000313" key="1">
    <source>
        <dbReference type="EMBL" id="RHZ50252.1"/>
    </source>
</evidence>
<gene>
    <name evidence="1" type="ORF">CDV56_105389</name>
</gene>
<keyword evidence="2" id="KW-1185">Reference proteome</keyword>
<comment type="caution">
    <text evidence="1">The sequence shown here is derived from an EMBL/GenBank/DDBJ whole genome shotgun (WGS) entry which is preliminary data.</text>
</comment>
<evidence type="ECO:0000313" key="2">
    <source>
        <dbReference type="Proteomes" id="UP000215305"/>
    </source>
</evidence>
<dbReference type="AlphaFoldDB" id="A0A397GGW7"/>
<sequence>MDPQTQNDIAKLSDADRKELTQFLENEAQRSNIQQIFGSLNIFTDSASGQRFTTSPMSAGRSASLERFPQAVWVRERRAAHKTVSNDGWTRTSPSSNTWKLFEEGNDFISINEEFCKIQYTPQKSWQHMFDAM</sequence>
<organism evidence="1 2">
    <name type="scientific">Aspergillus thermomutatus</name>
    <name type="common">Neosartorya pseudofischeri</name>
    <dbReference type="NCBI Taxonomy" id="41047"/>
    <lineage>
        <taxon>Eukaryota</taxon>
        <taxon>Fungi</taxon>
        <taxon>Dikarya</taxon>
        <taxon>Ascomycota</taxon>
        <taxon>Pezizomycotina</taxon>
        <taxon>Eurotiomycetes</taxon>
        <taxon>Eurotiomycetidae</taxon>
        <taxon>Eurotiales</taxon>
        <taxon>Aspergillaceae</taxon>
        <taxon>Aspergillus</taxon>
        <taxon>Aspergillus subgen. Fumigati</taxon>
    </lineage>
</organism>
<accession>A0A397GGW7</accession>
<reference evidence="1" key="1">
    <citation type="submission" date="2018-08" db="EMBL/GenBank/DDBJ databases">
        <title>Draft genome sequence of azole-resistant Aspergillus thermomutatus (Neosartorya pseudofischeri) strain HMR AF 39, isolated from a human nasal aspirate.</title>
        <authorList>
            <person name="Parent-Michaud M."/>
            <person name="Dufresne P.J."/>
            <person name="Fournier E."/>
            <person name="Martineau C."/>
            <person name="Moreira S."/>
            <person name="Perkins V."/>
            <person name="De Repentigny L."/>
            <person name="Dufresne S.F."/>
        </authorList>
    </citation>
    <scope>NUCLEOTIDE SEQUENCE [LARGE SCALE GENOMIC DNA]</scope>
    <source>
        <strain evidence="1">HMR AF 39</strain>
    </source>
</reference>
<proteinExistence type="predicted"/>
<protein>
    <submittedName>
        <fullName evidence="1">Uncharacterized protein</fullName>
    </submittedName>
</protein>
<dbReference type="EMBL" id="NKHU02000164">
    <property type="protein sequence ID" value="RHZ50252.1"/>
    <property type="molecule type" value="Genomic_DNA"/>
</dbReference>
<dbReference type="OrthoDB" id="344165at2759"/>